<dbReference type="Proteomes" id="UP001155241">
    <property type="component" value="Unassembled WGS sequence"/>
</dbReference>
<feature type="transmembrane region" description="Helical" evidence="1">
    <location>
        <begin position="7"/>
        <end position="29"/>
    </location>
</feature>
<keyword evidence="1" id="KW-0812">Transmembrane</keyword>
<evidence type="ECO:0000256" key="1">
    <source>
        <dbReference type="SAM" id="Phobius"/>
    </source>
</evidence>
<protein>
    <submittedName>
        <fullName evidence="2">Uncharacterized protein</fullName>
    </submittedName>
</protein>
<keyword evidence="3" id="KW-1185">Reference proteome</keyword>
<reference evidence="2" key="1">
    <citation type="submission" date="2022-06" db="EMBL/GenBank/DDBJ databases">
        <title>Aeoliella straminimaris, a novel planctomycete from sediments.</title>
        <authorList>
            <person name="Vitorino I.R."/>
            <person name="Lage O.M."/>
        </authorList>
    </citation>
    <scope>NUCLEOTIDE SEQUENCE</scope>
    <source>
        <strain evidence="2">ICT_H6.2</strain>
    </source>
</reference>
<evidence type="ECO:0000313" key="2">
    <source>
        <dbReference type="EMBL" id="MCO6042539.1"/>
    </source>
</evidence>
<keyword evidence="1" id="KW-1133">Transmembrane helix</keyword>
<comment type="caution">
    <text evidence="2">The sequence shown here is derived from an EMBL/GenBank/DDBJ whole genome shotgun (WGS) entry which is preliminary data.</text>
</comment>
<feature type="transmembrane region" description="Helical" evidence="1">
    <location>
        <begin position="41"/>
        <end position="61"/>
    </location>
</feature>
<accession>A0A9X2JH55</accession>
<dbReference type="EMBL" id="JAMXLR010000004">
    <property type="protein sequence ID" value="MCO6042539.1"/>
    <property type="molecule type" value="Genomic_DNA"/>
</dbReference>
<proteinExistence type="predicted"/>
<evidence type="ECO:0000313" key="3">
    <source>
        <dbReference type="Proteomes" id="UP001155241"/>
    </source>
</evidence>
<dbReference type="AlphaFoldDB" id="A0A9X2JH55"/>
<keyword evidence="1" id="KW-0472">Membrane</keyword>
<sequence>MIAASSFALSANCSLSVLNTVVFLLFWRLELLCVLDELVEVARGLGCFNAALSGLVLFELFDRQPISDFLLNFASVLQHRAVVKLQKPV</sequence>
<organism evidence="2 3">
    <name type="scientific">Aeoliella straminimaris</name>
    <dbReference type="NCBI Taxonomy" id="2954799"/>
    <lineage>
        <taxon>Bacteria</taxon>
        <taxon>Pseudomonadati</taxon>
        <taxon>Planctomycetota</taxon>
        <taxon>Planctomycetia</taxon>
        <taxon>Pirellulales</taxon>
        <taxon>Lacipirellulaceae</taxon>
        <taxon>Aeoliella</taxon>
    </lineage>
</organism>
<name>A0A9X2JH55_9BACT</name>
<gene>
    <name evidence="2" type="ORF">NG895_01335</name>
</gene>